<dbReference type="Pfam" id="PF01979">
    <property type="entry name" value="Amidohydro_1"/>
    <property type="match status" value="1"/>
</dbReference>
<dbReference type="GO" id="GO:0016810">
    <property type="term" value="F:hydrolase activity, acting on carbon-nitrogen (but not peptide) bonds"/>
    <property type="evidence" value="ECO:0007669"/>
    <property type="project" value="InterPro"/>
</dbReference>
<protein>
    <submittedName>
        <fullName evidence="3">Amidohydrolase family protein</fullName>
    </submittedName>
</protein>
<dbReference type="Gene3D" id="3.40.50.10910">
    <property type="entry name" value="Amidohydrolase"/>
    <property type="match status" value="1"/>
</dbReference>
<dbReference type="SUPFAM" id="SSF51338">
    <property type="entry name" value="Composite domain of metallo-dependent hydrolases"/>
    <property type="match status" value="1"/>
</dbReference>
<feature type="domain" description="Amidohydrolase-related" evidence="2">
    <location>
        <begin position="480"/>
        <end position="541"/>
    </location>
</feature>
<keyword evidence="1" id="KW-0472">Membrane</keyword>
<dbReference type="InterPro" id="IPR011059">
    <property type="entry name" value="Metal-dep_hydrolase_composite"/>
</dbReference>
<name>A0AAU7ZJ38_9BACT</name>
<keyword evidence="1" id="KW-0812">Transmembrane</keyword>
<dbReference type="Gene3D" id="1.20.58.520">
    <property type="entry name" value="Amidohydrolase"/>
    <property type="match status" value="1"/>
</dbReference>
<dbReference type="SUPFAM" id="SSF51556">
    <property type="entry name" value="Metallo-dependent hydrolases"/>
    <property type="match status" value="1"/>
</dbReference>
<dbReference type="RefSeq" id="WP_353070494.1">
    <property type="nucleotide sequence ID" value="NZ_CP132933.1"/>
</dbReference>
<dbReference type="Gene3D" id="3.30.110.90">
    <property type="entry name" value="Amidohydrolase"/>
    <property type="match status" value="1"/>
</dbReference>
<organism evidence="3">
    <name type="scientific">Tunturiibacter empetritectus</name>
    <dbReference type="NCBI Taxonomy" id="3069691"/>
    <lineage>
        <taxon>Bacteria</taxon>
        <taxon>Pseudomonadati</taxon>
        <taxon>Acidobacteriota</taxon>
        <taxon>Terriglobia</taxon>
        <taxon>Terriglobales</taxon>
        <taxon>Acidobacteriaceae</taxon>
        <taxon>Tunturiibacter</taxon>
    </lineage>
</organism>
<dbReference type="KEGG" id="temp:RBB75_20600"/>
<geneLocation type="plasmid" evidence="3">
    <name>unnamed1</name>
</geneLocation>
<keyword evidence="1" id="KW-1133">Transmembrane helix</keyword>
<dbReference type="PANTHER" id="PTHR43135">
    <property type="entry name" value="ALPHA-D-RIBOSE 1-METHYLPHOSPHONATE 5-TRIPHOSPHATE DIPHOSPHATASE"/>
    <property type="match status" value="1"/>
</dbReference>
<dbReference type="EMBL" id="CP132933">
    <property type="protein sequence ID" value="XCB28839.1"/>
    <property type="molecule type" value="Genomic_DNA"/>
</dbReference>
<accession>A0AAU7ZJ38</accession>
<dbReference type="AlphaFoldDB" id="A0AAU7ZJ38"/>
<gene>
    <name evidence="3" type="ORF">RBB75_20600</name>
</gene>
<proteinExistence type="predicted"/>
<dbReference type="Gene3D" id="2.30.40.10">
    <property type="entry name" value="Urease, subunit C, domain 1"/>
    <property type="match status" value="1"/>
</dbReference>
<reference evidence="3" key="2">
    <citation type="journal article" date="2024" name="Environ. Microbiol.">
        <title>Genome analysis and description of Tunturibacter gen. nov. expands the diversity of Terriglobia in tundra soils.</title>
        <authorList>
            <person name="Messyasz A."/>
            <person name="Mannisto M.K."/>
            <person name="Kerkhof L.J."/>
            <person name="Haggblom M.M."/>
        </authorList>
    </citation>
    <scope>NUCLEOTIDE SEQUENCE</scope>
    <source>
        <strain evidence="3">M8UP23</strain>
    </source>
</reference>
<reference evidence="3" key="1">
    <citation type="submission" date="2023-08" db="EMBL/GenBank/DDBJ databases">
        <authorList>
            <person name="Messyasz A."/>
            <person name="Mannisto M.K."/>
            <person name="Kerkhof L.J."/>
            <person name="Haggblom M."/>
        </authorList>
    </citation>
    <scope>NUCLEOTIDE SEQUENCE</scope>
    <source>
        <strain evidence="3">M8UP23</strain>
        <plasmid evidence="3">unnamed1</plasmid>
    </source>
</reference>
<evidence type="ECO:0000313" key="3">
    <source>
        <dbReference type="EMBL" id="XCB28839.1"/>
    </source>
</evidence>
<evidence type="ECO:0000256" key="1">
    <source>
        <dbReference type="SAM" id="Phobius"/>
    </source>
</evidence>
<dbReference type="InterPro" id="IPR051781">
    <property type="entry name" value="Metallo-dep_Hydrolase"/>
</dbReference>
<dbReference type="PANTHER" id="PTHR43135:SF3">
    <property type="entry name" value="ALPHA-D-RIBOSE 1-METHYLPHOSPHONATE 5-TRIPHOSPHATE DIPHOSPHATASE"/>
    <property type="match status" value="1"/>
</dbReference>
<sequence length="560" mass="60912">MKVLVTRRMIRRLHVRVCVCHRRPLEETISKQRLARHDSVPLPKHRIIESRRADQFVLCAYVLLFLLAYAVRTAHAEDVKDAASQNGASQSAPISPEVSKYVDIDAYKGSVRLIHARVIDGTGAALRENQTIEITDGKITAVGPTASTDVADGKTVFDMTGRTLIPGIVGMHDHLFYVARADDNAEHQTNFPTLLPQMTYTSPRLYLANGVTTLRTTGSVEPYAELNLKREIEANHTPGPHMDVTGPYLQGAPNVFLQVHTLTGPEDARATVDFWAAQGATSFKAYDHITRAELKAAIEAAHAKGLKITGHLCSVTYPEAAELGIDNLEHGFFVNTQLDPGKEPDVCPATSGGPTLKAMDPDGSAAKALIALLVSKHVAVTSTLPVFEEDGDMNPPLQQRALDAMTPQARETYLYERNADRTKSRHGYQRYHEVGFKRGQQLERSFVAAGGLLLAGPDPTGDGHILPGFGDQREIELLVDSGFTPVEAIKVATLNGAIYLGKADHIGSIAVGKNADLVVVKGDPSSHINEIENVELVFRDGLGFNSAKLLESVRGRFGLY</sequence>
<dbReference type="InterPro" id="IPR032466">
    <property type="entry name" value="Metal_Hydrolase"/>
</dbReference>
<dbReference type="InterPro" id="IPR006680">
    <property type="entry name" value="Amidohydro-rel"/>
</dbReference>
<keyword evidence="3" id="KW-0614">Plasmid</keyword>
<feature type="transmembrane region" description="Helical" evidence="1">
    <location>
        <begin position="53"/>
        <end position="71"/>
    </location>
</feature>
<evidence type="ECO:0000259" key="2">
    <source>
        <dbReference type="Pfam" id="PF01979"/>
    </source>
</evidence>